<evidence type="ECO:0000313" key="6">
    <source>
        <dbReference type="EMBL" id="KAI8576373.1"/>
    </source>
</evidence>
<dbReference type="InterPro" id="IPR036322">
    <property type="entry name" value="WD40_repeat_dom_sf"/>
</dbReference>
<evidence type="ECO:0000256" key="5">
    <source>
        <dbReference type="PROSITE-ProRule" id="PRU00221"/>
    </source>
</evidence>
<dbReference type="InterPro" id="IPR015943">
    <property type="entry name" value="WD40/YVTN_repeat-like_dom_sf"/>
</dbReference>
<dbReference type="GeneID" id="75917013"/>
<evidence type="ECO:0000256" key="3">
    <source>
        <dbReference type="ARBA" id="ARBA00037931"/>
    </source>
</evidence>
<feature type="repeat" description="WD" evidence="5">
    <location>
        <begin position="283"/>
        <end position="320"/>
    </location>
</feature>
<protein>
    <recommendedName>
        <fullName evidence="4">ASTRA-associated protein 1</fullName>
    </recommendedName>
</protein>
<dbReference type="SMART" id="SM00320">
    <property type="entry name" value="WD40"/>
    <property type="match status" value="5"/>
</dbReference>
<dbReference type="AlphaFoldDB" id="A0AAD5E2H8"/>
<proteinExistence type="inferred from homology"/>
<gene>
    <name evidence="6" type="ORF">K450DRAFT_257463</name>
</gene>
<dbReference type="Pfam" id="PF00400">
    <property type="entry name" value="WD40"/>
    <property type="match status" value="2"/>
</dbReference>
<dbReference type="PROSITE" id="PS00678">
    <property type="entry name" value="WD_REPEATS_1"/>
    <property type="match status" value="1"/>
</dbReference>
<feature type="repeat" description="WD" evidence="5">
    <location>
        <begin position="13"/>
        <end position="54"/>
    </location>
</feature>
<dbReference type="InterPro" id="IPR001680">
    <property type="entry name" value="WD40_rpt"/>
</dbReference>
<reference evidence="6" key="1">
    <citation type="submission" date="2021-06" db="EMBL/GenBank/DDBJ databases">
        <authorList>
            <consortium name="DOE Joint Genome Institute"/>
            <person name="Mondo S.J."/>
            <person name="Amses K.R."/>
            <person name="Simmons D.R."/>
            <person name="Longcore J.E."/>
            <person name="Seto K."/>
            <person name="Alves G.H."/>
            <person name="Bonds A.E."/>
            <person name="Quandt C.A."/>
            <person name="Davis W.J."/>
            <person name="Chang Y."/>
            <person name="Letcher P.M."/>
            <person name="Powell M.J."/>
            <person name="Kuo A."/>
            <person name="Labutti K."/>
            <person name="Pangilinan J."/>
            <person name="Andreopoulos W."/>
            <person name="Tritt A."/>
            <person name="Riley R."/>
            <person name="Hundley H."/>
            <person name="Johnson J."/>
            <person name="Lipzen A."/>
            <person name="Barry K."/>
            <person name="Berbee M.L."/>
            <person name="Buchler N.E."/>
            <person name="Grigoriev I.V."/>
            <person name="Spatafora J.W."/>
            <person name="Stajich J.E."/>
            <person name="James T.Y."/>
        </authorList>
    </citation>
    <scope>NUCLEOTIDE SEQUENCE</scope>
    <source>
        <strain evidence="6">AG</strain>
    </source>
</reference>
<evidence type="ECO:0000256" key="4">
    <source>
        <dbReference type="ARBA" id="ARBA00040563"/>
    </source>
</evidence>
<dbReference type="PANTHER" id="PTHR19854">
    <property type="entry name" value="TRANSDUCIN BETA-LIKE 3"/>
    <property type="match status" value="1"/>
</dbReference>
<accession>A0AAD5E2H8</accession>
<comment type="caution">
    <text evidence="6">The sequence shown here is derived from an EMBL/GenBank/DDBJ whole genome shotgun (WGS) entry which is preliminary data.</text>
</comment>
<keyword evidence="2" id="KW-0677">Repeat</keyword>
<dbReference type="PROSITE" id="PS50082">
    <property type="entry name" value="WD_REPEATS_2"/>
    <property type="match status" value="2"/>
</dbReference>
<evidence type="ECO:0000256" key="1">
    <source>
        <dbReference type="ARBA" id="ARBA00022574"/>
    </source>
</evidence>
<name>A0AAD5E2H8_UMBRA</name>
<evidence type="ECO:0000256" key="2">
    <source>
        <dbReference type="ARBA" id="ARBA00022737"/>
    </source>
</evidence>
<keyword evidence="7" id="KW-1185">Reference proteome</keyword>
<organism evidence="6 7">
    <name type="scientific">Umbelopsis ramanniana AG</name>
    <dbReference type="NCBI Taxonomy" id="1314678"/>
    <lineage>
        <taxon>Eukaryota</taxon>
        <taxon>Fungi</taxon>
        <taxon>Fungi incertae sedis</taxon>
        <taxon>Mucoromycota</taxon>
        <taxon>Mucoromycotina</taxon>
        <taxon>Umbelopsidomycetes</taxon>
        <taxon>Umbelopsidales</taxon>
        <taxon>Umbelopsidaceae</taxon>
        <taxon>Umbelopsis</taxon>
    </lineage>
</organism>
<reference evidence="6" key="2">
    <citation type="journal article" date="2022" name="Proc. Natl. Acad. Sci. U.S.A.">
        <title>Diploid-dominant life cycles characterize the early evolution of Fungi.</title>
        <authorList>
            <person name="Amses K.R."/>
            <person name="Simmons D.R."/>
            <person name="Longcore J.E."/>
            <person name="Mondo S.J."/>
            <person name="Seto K."/>
            <person name="Jeronimo G.H."/>
            <person name="Bonds A.E."/>
            <person name="Quandt C.A."/>
            <person name="Davis W.J."/>
            <person name="Chang Y."/>
            <person name="Federici B.A."/>
            <person name="Kuo A."/>
            <person name="LaButti K."/>
            <person name="Pangilinan J."/>
            <person name="Andreopoulos W."/>
            <person name="Tritt A."/>
            <person name="Riley R."/>
            <person name="Hundley H."/>
            <person name="Johnson J."/>
            <person name="Lipzen A."/>
            <person name="Barry K."/>
            <person name="Lang B.F."/>
            <person name="Cuomo C.A."/>
            <person name="Buchler N.E."/>
            <person name="Grigoriev I.V."/>
            <person name="Spatafora J.W."/>
            <person name="Stajich J.E."/>
            <person name="James T.Y."/>
        </authorList>
    </citation>
    <scope>NUCLEOTIDE SEQUENCE</scope>
    <source>
        <strain evidence="6">AG</strain>
    </source>
</reference>
<dbReference type="Gene3D" id="2.130.10.10">
    <property type="entry name" value="YVTN repeat-like/Quinoprotein amine dehydrogenase"/>
    <property type="match status" value="2"/>
</dbReference>
<keyword evidence="1 5" id="KW-0853">WD repeat</keyword>
<sequence>MSQCEVPAPIYIFRGHNSQVNTLCWLDGDKYFCSGDLEGNMILWDVETRRPKQQWRAHTESVLSIQAIDATTLVSQGRDNRIHTWKLETLTSSSPTPHSTLLYNSVTFCKVALCSHDDHTLIAVPSHMDPGLIDIYDLFSQWRQVADIGQEEIVTADSRDTAMCLSMFERGTHVHLLAGYESGRLVLRIISGDKTDTIWATQAHTAPVLSASVLSDLVFSGCSDGLIVRSKLDDPTDHPITNQSKRGLEQICIRSDAKIIATAGWDSRIRIFSAKTLKPLAVLTYHRESVYSVAFCALPSARHYLVGASKDHRISLWEIY</sequence>
<dbReference type="Proteomes" id="UP001206595">
    <property type="component" value="Unassembled WGS sequence"/>
</dbReference>
<evidence type="ECO:0000313" key="7">
    <source>
        <dbReference type="Proteomes" id="UP001206595"/>
    </source>
</evidence>
<dbReference type="InterPro" id="IPR019775">
    <property type="entry name" value="WD40_repeat_CS"/>
</dbReference>
<dbReference type="EMBL" id="MU620957">
    <property type="protein sequence ID" value="KAI8576373.1"/>
    <property type="molecule type" value="Genomic_DNA"/>
</dbReference>
<dbReference type="PANTHER" id="PTHR19854:SF1">
    <property type="entry name" value="GUANINE NUCLEOTIDE-BINDING PROTEIN SUBUNIT BETA-LIKE PROTEIN 1"/>
    <property type="match status" value="1"/>
</dbReference>
<comment type="similarity">
    <text evidence="3">Belongs to the WD repeat ASA1 family.</text>
</comment>
<dbReference type="SUPFAM" id="SSF50978">
    <property type="entry name" value="WD40 repeat-like"/>
    <property type="match status" value="1"/>
</dbReference>
<dbReference type="PROSITE" id="PS50294">
    <property type="entry name" value="WD_REPEATS_REGION"/>
    <property type="match status" value="2"/>
</dbReference>
<dbReference type="RefSeq" id="XP_051441377.1">
    <property type="nucleotide sequence ID" value="XM_051591670.1"/>
</dbReference>